<keyword evidence="2" id="KW-1185">Reference proteome</keyword>
<accession>A0A8S4RPR0</accession>
<evidence type="ECO:0000313" key="2">
    <source>
        <dbReference type="Proteomes" id="UP000838756"/>
    </source>
</evidence>
<dbReference type="OrthoDB" id="10554904at2759"/>
<proteinExistence type="predicted"/>
<dbReference type="Proteomes" id="UP000838756">
    <property type="component" value="Unassembled WGS sequence"/>
</dbReference>
<protein>
    <submittedName>
        <fullName evidence="1">Jg21500 protein</fullName>
    </submittedName>
</protein>
<organism evidence="1 2">
    <name type="scientific">Pararge aegeria aegeria</name>
    <dbReference type="NCBI Taxonomy" id="348720"/>
    <lineage>
        <taxon>Eukaryota</taxon>
        <taxon>Metazoa</taxon>
        <taxon>Ecdysozoa</taxon>
        <taxon>Arthropoda</taxon>
        <taxon>Hexapoda</taxon>
        <taxon>Insecta</taxon>
        <taxon>Pterygota</taxon>
        <taxon>Neoptera</taxon>
        <taxon>Endopterygota</taxon>
        <taxon>Lepidoptera</taxon>
        <taxon>Glossata</taxon>
        <taxon>Ditrysia</taxon>
        <taxon>Papilionoidea</taxon>
        <taxon>Nymphalidae</taxon>
        <taxon>Satyrinae</taxon>
        <taxon>Satyrini</taxon>
        <taxon>Parargina</taxon>
        <taxon>Pararge</taxon>
    </lineage>
</organism>
<name>A0A8S4RPR0_9NEOP</name>
<evidence type="ECO:0000313" key="1">
    <source>
        <dbReference type="EMBL" id="CAH2239493.1"/>
    </source>
</evidence>
<gene>
    <name evidence="1" type="primary">jg21500</name>
    <name evidence="1" type="ORF">PAEG_LOCUS16197</name>
</gene>
<dbReference type="EMBL" id="CAKXAJ010025439">
    <property type="protein sequence ID" value="CAH2239493.1"/>
    <property type="molecule type" value="Genomic_DNA"/>
</dbReference>
<reference evidence="1" key="1">
    <citation type="submission" date="2022-03" db="EMBL/GenBank/DDBJ databases">
        <authorList>
            <person name="Lindestad O."/>
        </authorList>
    </citation>
    <scope>NUCLEOTIDE SEQUENCE</scope>
</reference>
<comment type="caution">
    <text evidence="1">The sequence shown here is derived from an EMBL/GenBank/DDBJ whole genome shotgun (WGS) entry which is preliminary data.</text>
</comment>
<sequence>MCDYMRCLLTGAHAGMQFEGASAWGADACRRKAATRDGRRLSTDARTRVASTAGSPALHSYKATRYAATEGAITPM</sequence>
<dbReference type="AlphaFoldDB" id="A0A8S4RPR0"/>